<evidence type="ECO:0000256" key="8">
    <source>
        <dbReference type="PIRSR" id="PIRSR602481-2"/>
    </source>
</evidence>
<dbReference type="Pfam" id="PF01475">
    <property type="entry name" value="FUR"/>
    <property type="match status" value="1"/>
</dbReference>
<keyword evidence="8" id="KW-0408">Iron</keyword>
<dbReference type="GO" id="GO:0000976">
    <property type="term" value="F:transcription cis-regulatory region binding"/>
    <property type="evidence" value="ECO:0007669"/>
    <property type="project" value="TreeGrafter"/>
</dbReference>
<dbReference type="InterPro" id="IPR043135">
    <property type="entry name" value="Fur_C"/>
</dbReference>
<feature type="binding site" evidence="7">
    <location>
        <position position="99"/>
    </location>
    <ligand>
        <name>Zn(2+)</name>
        <dbReference type="ChEBI" id="CHEBI:29105"/>
    </ligand>
</feature>
<dbReference type="GO" id="GO:1900376">
    <property type="term" value="P:regulation of secondary metabolite biosynthetic process"/>
    <property type="evidence" value="ECO:0007669"/>
    <property type="project" value="TreeGrafter"/>
</dbReference>
<dbReference type="GO" id="GO:0008270">
    <property type="term" value="F:zinc ion binding"/>
    <property type="evidence" value="ECO:0007669"/>
    <property type="project" value="TreeGrafter"/>
</dbReference>
<dbReference type="PANTHER" id="PTHR33202:SF6">
    <property type="entry name" value="ZINC UPTAKE REGULATION PROTEIN"/>
    <property type="match status" value="1"/>
</dbReference>
<dbReference type="GeneID" id="94692416"/>
<dbReference type="GO" id="GO:0005829">
    <property type="term" value="C:cytosol"/>
    <property type="evidence" value="ECO:0007669"/>
    <property type="project" value="TreeGrafter"/>
</dbReference>
<feature type="binding site" evidence="8">
    <location>
        <position position="92"/>
    </location>
    <ligand>
        <name>Fe cation</name>
        <dbReference type="ChEBI" id="CHEBI:24875"/>
    </ligand>
</feature>
<comment type="cofactor">
    <cofactor evidence="8">
        <name>Mn(2+)</name>
        <dbReference type="ChEBI" id="CHEBI:29035"/>
    </cofactor>
    <cofactor evidence="8">
        <name>Fe(2+)</name>
        <dbReference type="ChEBI" id="CHEBI:29033"/>
    </cofactor>
    <text evidence="8">Binds 1 Mn(2+) or Fe(2+) ion per subunit.</text>
</comment>
<dbReference type="Proteomes" id="UP000183417">
    <property type="component" value="Unassembled WGS sequence"/>
</dbReference>
<evidence type="ECO:0000256" key="3">
    <source>
        <dbReference type="ARBA" id="ARBA00022833"/>
    </source>
</evidence>
<keyword evidence="5" id="KW-0238">DNA-binding</keyword>
<accession>A0A1H3NU82</accession>
<feature type="binding site" evidence="7">
    <location>
        <position position="139"/>
    </location>
    <ligand>
        <name>Zn(2+)</name>
        <dbReference type="ChEBI" id="CHEBI:29105"/>
    </ligand>
</feature>
<evidence type="ECO:0000313" key="9">
    <source>
        <dbReference type="EMBL" id="SDY92260.1"/>
    </source>
</evidence>
<evidence type="ECO:0000256" key="2">
    <source>
        <dbReference type="ARBA" id="ARBA00022491"/>
    </source>
</evidence>
<reference evidence="9 10" key="1">
    <citation type="submission" date="2016-10" db="EMBL/GenBank/DDBJ databases">
        <authorList>
            <person name="de Groot N.N."/>
        </authorList>
    </citation>
    <scope>NUCLEOTIDE SEQUENCE [LARGE SCALE GENOMIC DNA]</scope>
    <source>
        <strain evidence="9 10">LMG 24775</strain>
    </source>
</reference>
<evidence type="ECO:0000256" key="6">
    <source>
        <dbReference type="ARBA" id="ARBA00023163"/>
    </source>
</evidence>
<feature type="binding site" evidence="7">
    <location>
        <position position="142"/>
    </location>
    <ligand>
        <name>Zn(2+)</name>
        <dbReference type="ChEBI" id="CHEBI:29105"/>
    </ligand>
</feature>
<dbReference type="GO" id="GO:0045892">
    <property type="term" value="P:negative regulation of DNA-templated transcription"/>
    <property type="evidence" value="ECO:0007669"/>
    <property type="project" value="TreeGrafter"/>
</dbReference>
<name>A0A1H3NU82_9BURK</name>
<keyword evidence="4" id="KW-0805">Transcription regulation</keyword>
<dbReference type="EMBL" id="FNPE01000009">
    <property type="protein sequence ID" value="SDY92260.1"/>
    <property type="molecule type" value="Genomic_DNA"/>
</dbReference>
<dbReference type="InterPro" id="IPR002481">
    <property type="entry name" value="FUR"/>
</dbReference>
<sequence>MWRNIANRFLEQEITMPTPLTANQQRVLDALRQAGAPRTAYALLDQLRDHGLSAPTQVYRALDKLAEQGVVHRLESLNAYVCCSHPDEGSHDFSAFAICDSCGQVDEFVDDALNRCLGSWAHGHAFALAHSNIELHGKCSACTALHA</sequence>
<dbReference type="InterPro" id="IPR036390">
    <property type="entry name" value="WH_DNA-bd_sf"/>
</dbReference>
<dbReference type="SUPFAM" id="SSF46785">
    <property type="entry name" value="Winged helix' DNA-binding domain"/>
    <property type="match status" value="1"/>
</dbReference>
<dbReference type="Gene3D" id="1.10.10.10">
    <property type="entry name" value="Winged helix-like DNA-binding domain superfamily/Winged helix DNA-binding domain"/>
    <property type="match status" value="1"/>
</dbReference>
<keyword evidence="6" id="KW-0804">Transcription</keyword>
<evidence type="ECO:0000256" key="5">
    <source>
        <dbReference type="ARBA" id="ARBA00023125"/>
    </source>
</evidence>
<organism evidence="9 10">
    <name type="scientific">Delftia lacustris</name>
    <dbReference type="NCBI Taxonomy" id="558537"/>
    <lineage>
        <taxon>Bacteria</taxon>
        <taxon>Pseudomonadati</taxon>
        <taxon>Pseudomonadota</taxon>
        <taxon>Betaproteobacteria</taxon>
        <taxon>Burkholderiales</taxon>
        <taxon>Comamonadaceae</taxon>
        <taxon>Delftia</taxon>
    </lineage>
</organism>
<evidence type="ECO:0000256" key="4">
    <source>
        <dbReference type="ARBA" id="ARBA00023015"/>
    </source>
</evidence>
<keyword evidence="2" id="KW-0678">Repressor</keyword>
<gene>
    <name evidence="9" type="ORF">SAMN05421547_109141</name>
</gene>
<keyword evidence="7" id="KW-0479">Metal-binding</keyword>
<dbReference type="GO" id="GO:0003700">
    <property type="term" value="F:DNA-binding transcription factor activity"/>
    <property type="evidence" value="ECO:0007669"/>
    <property type="project" value="InterPro"/>
</dbReference>
<dbReference type="InterPro" id="IPR036388">
    <property type="entry name" value="WH-like_DNA-bd_sf"/>
</dbReference>
<proteinExistence type="inferred from homology"/>
<evidence type="ECO:0000256" key="1">
    <source>
        <dbReference type="ARBA" id="ARBA00007957"/>
    </source>
</evidence>
<comment type="similarity">
    <text evidence="1">Belongs to the Fur family.</text>
</comment>
<dbReference type="PANTHER" id="PTHR33202">
    <property type="entry name" value="ZINC UPTAKE REGULATION PROTEIN"/>
    <property type="match status" value="1"/>
</dbReference>
<dbReference type="Gene3D" id="3.30.1490.190">
    <property type="match status" value="1"/>
</dbReference>
<dbReference type="RefSeq" id="WP_017405058.1">
    <property type="nucleotide sequence ID" value="NZ_CP069318.1"/>
</dbReference>
<feature type="binding site" evidence="7">
    <location>
        <position position="102"/>
    </location>
    <ligand>
        <name>Zn(2+)</name>
        <dbReference type="ChEBI" id="CHEBI:29105"/>
    </ligand>
</feature>
<protein>
    <submittedName>
        <fullName evidence="9">Fur family transcriptional regulator, zinc uptake regulator</fullName>
    </submittedName>
</protein>
<keyword evidence="3 7" id="KW-0862">Zinc</keyword>
<dbReference type="AlphaFoldDB" id="A0A1H3NU82"/>
<evidence type="ECO:0000256" key="7">
    <source>
        <dbReference type="PIRSR" id="PIRSR602481-1"/>
    </source>
</evidence>
<evidence type="ECO:0000313" key="10">
    <source>
        <dbReference type="Proteomes" id="UP000183417"/>
    </source>
</evidence>
<comment type="cofactor">
    <cofactor evidence="7">
        <name>Zn(2+)</name>
        <dbReference type="ChEBI" id="CHEBI:29105"/>
    </cofactor>
    <text evidence="7">Binds 1 zinc ion per subunit.</text>
</comment>